<feature type="non-terminal residue" evidence="1">
    <location>
        <position position="1"/>
    </location>
</feature>
<gene>
    <name evidence="1" type="ORF">scyTo_0026328</name>
</gene>
<dbReference type="EMBL" id="BFAA01183623">
    <property type="protein sequence ID" value="GCB85617.1"/>
    <property type="molecule type" value="Genomic_DNA"/>
</dbReference>
<name>A0A401QJP4_SCYTO</name>
<protein>
    <submittedName>
        <fullName evidence="1">Uncharacterized protein</fullName>
    </submittedName>
</protein>
<dbReference type="Proteomes" id="UP000288216">
    <property type="component" value="Unassembled WGS sequence"/>
</dbReference>
<accession>A0A401QJP4</accession>
<evidence type="ECO:0000313" key="2">
    <source>
        <dbReference type="Proteomes" id="UP000288216"/>
    </source>
</evidence>
<sequence>DSSVKHKSALCSEFAEMKFLIEEEEKAAAKLIEDEESKTASLVVDVLDQLSTQLTKLKEYKEQLDSVLTHTGSMAFWKVLLS</sequence>
<keyword evidence="2" id="KW-1185">Reference proteome</keyword>
<evidence type="ECO:0000313" key="1">
    <source>
        <dbReference type="EMBL" id="GCB85617.1"/>
    </source>
</evidence>
<organism evidence="1 2">
    <name type="scientific">Scyliorhinus torazame</name>
    <name type="common">Cloudy catshark</name>
    <name type="synonym">Catulus torazame</name>
    <dbReference type="NCBI Taxonomy" id="75743"/>
    <lineage>
        <taxon>Eukaryota</taxon>
        <taxon>Metazoa</taxon>
        <taxon>Chordata</taxon>
        <taxon>Craniata</taxon>
        <taxon>Vertebrata</taxon>
        <taxon>Chondrichthyes</taxon>
        <taxon>Elasmobranchii</taxon>
        <taxon>Galeomorphii</taxon>
        <taxon>Galeoidea</taxon>
        <taxon>Carcharhiniformes</taxon>
        <taxon>Scyliorhinidae</taxon>
        <taxon>Scyliorhinus</taxon>
    </lineage>
</organism>
<dbReference type="AlphaFoldDB" id="A0A401QJP4"/>
<dbReference type="OrthoDB" id="10576306at2759"/>
<proteinExistence type="predicted"/>
<comment type="caution">
    <text evidence="1">The sequence shown here is derived from an EMBL/GenBank/DDBJ whole genome shotgun (WGS) entry which is preliminary data.</text>
</comment>
<reference evidence="1 2" key="1">
    <citation type="journal article" date="2018" name="Nat. Ecol. Evol.">
        <title>Shark genomes provide insights into elasmobranch evolution and the origin of vertebrates.</title>
        <authorList>
            <person name="Hara Y"/>
            <person name="Yamaguchi K"/>
            <person name="Onimaru K"/>
            <person name="Kadota M"/>
            <person name="Koyanagi M"/>
            <person name="Keeley SD"/>
            <person name="Tatsumi K"/>
            <person name="Tanaka K"/>
            <person name="Motone F"/>
            <person name="Kageyama Y"/>
            <person name="Nozu R"/>
            <person name="Adachi N"/>
            <person name="Nishimura O"/>
            <person name="Nakagawa R"/>
            <person name="Tanegashima C"/>
            <person name="Kiyatake I"/>
            <person name="Matsumoto R"/>
            <person name="Murakumo K"/>
            <person name="Nishida K"/>
            <person name="Terakita A"/>
            <person name="Kuratani S"/>
            <person name="Sato K"/>
            <person name="Hyodo S Kuraku.S."/>
        </authorList>
    </citation>
    <scope>NUCLEOTIDE SEQUENCE [LARGE SCALE GENOMIC DNA]</scope>
</reference>